<evidence type="ECO:0000313" key="1">
    <source>
        <dbReference type="EMBL" id="OUC47423.1"/>
    </source>
</evidence>
<organism evidence="1 2">
    <name type="scientific">Trichinella nativa</name>
    <dbReference type="NCBI Taxonomy" id="6335"/>
    <lineage>
        <taxon>Eukaryota</taxon>
        <taxon>Metazoa</taxon>
        <taxon>Ecdysozoa</taxon>
        <taxon>Nematoda</taxon>
        <taxon>Enoplea</taxon>
        <taxon>Dorylaimia</taxon>
        <taxon>Trichinellida</taxon>
        <taxon>Trichinellidae</taxon>
        <taxon>Trichinella</taxon>
    </lineage>
</organism>
<name>A0A1Y3EQL1_9BILA</name>
<proteinExistence type="predicted"/>
<comment type="caution">
    <text evidence="1">The sequence shown here is derived from an EMBL/GenBank/DDBJ whole genome shotgun (WGS) entry which is preliminary data.</text>
</comment>
<protein>
    <submittedName>
        <fullName evidence="1">Uncharacterized protein</fullName>
    </submittedName>
</protein>
<accession>A0A1Y3EQL1</accession>
<sequence length="62" mass="7169">MSMREVASEYVRWQFAEVKTSENAQNRQCRGKRAHVSVLRSLSSQTDTNNWTIASNDGNRYC</sequence>
<reference evidence="1 2" key="1">
    <citation type="submission" date="2015-04" db="EMBL/GenBank/DDBJ databases">
        <title>Draft genome of the roundworm Trichinella nativa.</title>
        <authorList>
            <person name="Mitreva M."/>
        </authorList>
    </citation>
    <scope>NUCLEOTIDE SEQUENCE [LARGE SCALE GENOMIC DNA]</scope>
    <source>
        <strain evidence="1 2">ISS45</strain>
    </source>
</reference>
<dbReference type="Proteomes" id="UP000243006">
    <property type="component" value="Unassembled WGS sequence"/>
</dbReference>
<dbReference type="AlphaFoldDB" id="A0A1Y3EQL1"/>
<gene>
    <name evidence="1" type="ORF">D917_06939</name>
</gene>
<evidence type="ECO:0000313" key="2">
    <source>
        <dbReference type="Proteomes" id="UP000243006"/>
    </source>
</evidence>
<dbReference type="EMBL" id="LVZM01004490">
    <property type="protein sequence ID" value="OUC47423.1"/>
    <property type="molecule type" value="Genomic_DNA"/>
</dbReference>